<name>A0A938XPX1_9FIRM</name>
<comment type="caution">
    <text evidence="2">The sequence shown here is derived from an EMBL/GenBank/DDBJ whole genome shotgun (WGS) entry which is preliminary data.</text>
</comment>
<gene>
    <name evidence="2" type="ORF">JOC47_002444</name>
</gene>
<proteinExistence type="inferred from homology"/>
<dbReference type="InterPro" id="IPR005321">
    <property type="entry name" value="Peptidase_S58_DmpA"/>
</dbReference>
<dbReference type="RefSeq" id="WP_204702324.1">
    <property type="nucleotide sequence ID" value="NZ_JAFBDQ010000014.1"/>
</dbReference>
<evidence type="ECO:0000313" key="3">
    <source>
        <dbReference type="Proteomes" id="UP000774000"/>
    </source>
</evidence>
<dbReference type="Gene3D" id="3.60.70.12">
    <property type="entry name" value="L-amino peptidase D-ALA esterase/amidase"/>
    <property type="match status" value="1"/>
</dbReference>
<dbReference type="CDD" id="cd02252">
    <property type="entry name" value="nylC_like"/>
    <property type="match status" value="1"/>
</dbReference>
<comment type="similarity">
    <text evidence="1">Belongs to the peptidase S58 family.</text>
</comment>
<dbReference type="InterPro" id="IPR016117">
    <property type="entry name" value="ArgJ-like_dom_sf"/>
</dbReference>
<protein>
    <submittedName>
        <fullName evidence="2">L-aminopeptidase/D-esterase-like protein</fullName>
    </submittedName>
</protein>
<dbReference type="AlphaFoldDB" id="A0A938XPX1"/>
<keyword evidence="3" id="KW-1185">Reference proteome</keyword>
<dbReference type="GO" id="GO:0004177">
    <property type="term" value="F:aminopeptidase activity"/>
    <property type="evidence" value="ECO:0007669"/>
    <property type="project" value="TreeGrafter"/>
</dbReference>
<dbReference type="EMBL" id="JAFBDQ010000014">
    <property type="protein sequence ID" value="MBM7557578.1"/>
    <property type="molecule type" value="Genomic_DNA"/>
</dbReference>
<dbReference type="SUPFAM" id="SSF56266">
    <property type="entry name" value="DmpA/ArgJ-like"/>
    <property type="match status" value="1"/>
</dbReference>
<reference evidence="2" key="1">
    <citation type="submission" date="2021-01" db="EMBL/GenBank/DDBJ databases">
        <title>Genomic Encyclopedia of Type Strains, Phase IV (KMG-IV): sequencing the most valuable type-strain genomes for metagenomic binning, comparative biology and taxonomic classification.</title>
        <authorList>
            <person name="Goeker M."/>
        </authorList>
    </citation>
    <scope>NUCLEOTIDE SEQUENCE</scope>
    <source>
        <strain evidence="2">DSM 23230</strain>
    </source>
</reference>
<dbReference type="Proteomes" id="UP000774000">
    <property type="component" value="Unassembled WGS sequence"/>
</dbReference>
<sequence>MKNYLTDVPGIKVGHVSNQEAKTGCTVIVTENGATAGVDVRGDAPGTRETALLDPLKTVEQIHAVLLTGGSAFGLAAADGVMAALEEDEIGFDVGVTKVPIVPAAVIFDLDQGQAEVRPDHKMGYQAVQNSSTTEQRTGQVGVGIGCSVGKLLGPQQASPGGLGSASLKLNKDTYISALVAVNAFGDILDDKGNIIAGCKDDDGNFINTYQSLQKEEISGFGKNTTIGVVATNAKLSKTEANKVAQVAHNGYANHIKPVHTMLDGDTIFALSTGQKEIELNLLATAASEVMGQAIVNAIENV</sequence>
<dbReference type="Pfam" id="PF03576">
    <property type="entry name" value="Peptidase_S58"/>
    <property type="match status" value="1"/>
</dbReference>
<accession>A0A938XPX1</accession>
<evidence type="ECO:0000256" key="1">
    <source>
        <dbReference type="ARBA" id="ARBA00007068"/>
    </source>
</evidence>
<evidence type="ECO:0000313" key="2">
    <source>
        <dbReference type="EMBL" id="MBM7557578.1"/>
    </source>
</evidence>
<organism evidence="2 3">
    <name type="scientific">Halanaerobacter jeridensis</name>
    <dbReference type="NCBI Taxonomy" id="706427"/>
    <lineage>
        <taxon>Bacteria</taxon>
        <taxon>Bacillati</taxon>
        <taxon>Bacillota</taxon>
        <taxon>Clostridia</taxon>
        <taxon>Halanaerobiales</taxon>
        <taxon>Halobacteroidaceae</taxon>
        <taxon>Halanaerobacter</taxon>
    </lineage>
</organism>
<dbReference type="PANTHER" id="PTHR36512:SF3">
    <property type="entry name" value="BLR5678 PROTEIN"/>
    <property type="match status" value="1"/>
</dbReference>
<dbReference type="PANTHER" id="PTHR36512">
    <property type="entry name" value="D-AMINOPEPTIDASE"/>
    <property type="match status" value="1"/>
</dbReference>